<proteinExistence type="predicted"/>
<evidence type="ECO:0000313" key="3">
    <source>
        <dbReference type="WBParaSite" id="ALUE_0000559401-mRNA-1"/>
    </source>
</evidence>
<dbReference type="WBParaSite" id="ALUE_0000559401-mRNA-1">
    <property type="protein sequence ID" value="ALUE_0000559401-mRNA-1"/>
    <property type="gene ID" value="ALUE_0000559401"/>
</dbReference>
<evidence type="ECO:0000256" key="1">
    <source>
        <dbReference type="SAM" id="MobiDB-lite"/>
    </source>
</evidence>
<feature type="region of interest" description="Disordered" evidence="1">
    <location>
        <begin position="1"/>
        <end position="28"/>
    </location>
</feature>
<accession>A0A9J2P7W0</accession>
<dbReference type="Proteomes" id="UP000036681">
    <property type="component" value="Unplaced"/>
</dbReference>
<name>A0A9J2P7W0_ASCLU</name>
<dbReference type="AlphaFoldDB" id="A0A9J2P7W0"/>
<evidence type="ECO:0000313" key="2">
    <source>
        <dbReference type="Proteomes" id="UP000036681"/>
    </source>
</evidence>
<sequence>MDSRDVGDNIPPSAYSLLSDDFGSPAQNQDYEDDEDFFAPGMGIRSGRSQSFGGVTQYCVQRLRGSHNYYNMMTLKLDVFLRCFSTKFLSTYTSSSLPRKVWLCRNVRIHQKSAFKFSS</sequence>
<reference evidence="3" key="1">
    <citation type="submission" date="2023-03" db="UniProtKB">
        <authorList>
            <consortium name="WormBaseParasite"/>
        </authorList>
    </citation>
    <scope>IDENTIFICATION</scope>
</reference>
<organism evidence="2 3">
    <name type="scientific">Ascaris lumbricoides</name>
    <name type="common">Giant roundworm</name>
    <dbReference type="NCBI Taxonomy" id="6252"/>
    <lineage>
        <taxon>Eukaryota</taxon>
        <taxon>Metazoa</taxon>
        <taxon>Ecdysozoa</taxon>
        <taxon>Nematoda</taxon>
        <taxon>Chromadorea</taxon>
        <taxon>Rhabditida</taxon>
        <taxon>Spirurina</taxon>
        <taxon>Ascaridomorpha</taxon>
        <taxon>Ascaridoidea</taxon>
        <taxon>Ascarididae</taxon>
        <taxon>Ascaris</taxon>
    </lineage>
</organism>
<protein>
    <submittedName>
        <fullName evidence="3">Uncharacterized protein</fullName>
    </submittedName>
</protein>
<keyword evidence="2" id="KW-1185">Reference proteome</keyword>